<keyword evidence="3" id="KW-1185">Reference proteome</keyword>
<evidence type="ECO:0000256" key="1">
    <source>
        <dbReference type="SAM" id="MobiDB-lite"/>
    </source>
</evidence>
<evidence type="ECO:0000313" key="3">
    <source>
        <dbReference type="Proteomes" id="UP000321291"/>
    </source>
</evidence>
<dbReference type="Proteomes" id="UP000321291">
    <property type="component" value="Chromosome"/>
</dbReference>
<dbReference type="EMBL" id="CP042434">
    <property type="protein sequence ID" value="QEC73617.1"/>
    <property type="molecule type" value="Genomic_DNA"/>
</dbReference>
<sequence>MQDFESEATEKLFTDTRKQIKTFIYSSLYESMDSCENSASFKALFKKSEGLEFDFWITERLTQIFLRIREYLSRGHGILLDADQLPATENDLFESIKRQVADKLMNMDMEVLAIPINDDQEDMILNWSINGCNYRIRQGYFKHAFKLSIFINKQLEDIAHGMGLARLGNLFAMEAELLQLAYKDAGSKEKMGNAVSLLKMNVGDKKEDIQYWSKMTERVQEAIYHYDSSNNQPLEKLESEWLQKILDHPKDTMPRAIVTAFCGLLKHHKKMILRQTIRFELEGKYLTFPNPNFDYQTISEEELEDEILILNDDNQELREDLKVMDSSPDALFQLIKQKSGSKHNVSFHEGAHQDDLDDTIEDFSIFSEDSFWNKLDATLMDSILSDSEGPDFDDDLDNNFDDDDLDNDANDDDGI</sequence>
<dbReference type="AlphaFoldDB" id="A0A5B8VPR5"/>
<dbReference type="KEGG" id="agi:FSB73_20055"/>
<proteinExistence type="predicted"/>
<name>A0A5B8VPR5_9BACT</name>
<feature type="compositionally biased region" description="Acidic residues" evidence="1">
    <location>
        <begin position="388"/>
        <end position="415"/>
    </location>
</feature>
<feature type="region of interest" description="Disordered" evidence="1">
    <location>
        <begin position="386"/>
        <end position="415"/>
    </location>
</feature>
<evidence type="ECO:0000313" key="2">
    <source>
        <dbReference type="EMBL" id="QEC73617.1"/>
    </source>
</evidence>
<dbReference type="RefSeq" id="WP_146786359.1">
    <property type="nucleotide sequence ID" value="NZ_CP042434.1"/>
</dbReference>
<protein>
    <submittedName>
        <fullName evidence="2">Uncharacterized protein</fullName>
    </submittedName>
</protein>
<gene>
    <name evidence="2" type="ORF">FSB73_20055</name>
</gene>
<reference evidence="2 3" key="1">
    <citation type="journal article" date="2017" name="Int. J. Syst. Evol. Microbiol.">
        <title>Arachidicoccus ginsenosidivorans sp. nov., with ginsenoside-converting activity isolated from ginseng cultivating soil.</title>
        <authorList>
            <person name="Siddiqi M.Z."/>
            <person name="Aslam Z."/>
            <person name="Im W.T."/>
        </authorList>
    </citation>
    <scope>NUCLEOTIDE SEQUENCE [LARGE SCALE GENOMIC DNA]</scope>
    <source>
        <strain evidence="2 3">Gsoil 809</strain>
    </source>
</reference>
<organism evidence="2 3">
    <name type="scientific">Arachidicoccus ginsenosidivorans</name>
    <dbReference type="NCBI Taxonomy" id="496057"/>
    <lineage>
        <taxon>Bacteria</taxon>
        <taxon>Pseudomonadati</taxon>
        <taxon>Bacteroidota</taxon>
        <taxon>Chitinophagia</taxon>
        <taxon>Chitinophagales</taxon>
        <taxon>Chitinophagaceae</taxon>
        <taxon>Arachidicoccus</taxon>
    </lineage>
</organism>
<accession>A0A5B8VPR5</accession>